<protein>
    <submittedName>
        <fullName evidence="3">Pteridine reductase</fullName>
    </submittedName>
</protein>
<comment type="similarity">
    <text evidence="1">Belongs to the short-chain dehydrogenases/reductases (SDR) family.</text>
</comment>
<dbReference type="PANTHER" id="PTHR43639:SF1">
    <property type="entry name" value="SHORT-CHAIN DEHYDROGENASE_REDUCTASE FAMILY PROTEIN"/>
    <property type="match status" value="1"/>
</dbReference>
<dbReference type="RefSeq" id="WP_088859908.1">
    <property type="nucleotide sequence ID" value="NZ_CP022115.1"/>
</dbReference>
<evidence type="ECO:0000313" key="4">
    <source>
        <dbReference type="Proteomes" id="UP000197424"/>
    </source>
</evidence>
<gene>
    <name evidence="3" type="ORF">LHGZ1_0281</name>
</gene>
<dbReference type="PRINTS" id="PR00080">
    <property type="entry name" value="SDRFAMILY"/>
</dbReference>
<dbReference type="PRINTS" id="PR00081">
    <property type="entry name" value="GDHRDH"/>
</dbReference>
<dbReference type="InterPro" id="IPR036291">
    <property type="entry name" value="NAD(P)-bd_dom_sf"/>
</dbReference>
<dbReference type="GO" id="GO:0016491">
    <property type="term" value="F:oxidoreductase activity"/>
    <property type="evidence" value="ECO:0007669"/>
    <property type="project" value="UniProtKB-KW"/>
</dbReference>
<dbReference type="InterPro" id="IPR002347">
    <property type="entry name" value="SDR_fam"/>
</dbReference>
<dbReference type="Gene3D" id="3.40.50.720">
    <property type="entry name" value="NAD(P)-binding Rossmann-like Domain"/>
    <property type="match status" value="1"/>
</dbReference>
<evidence type="ECO:0000256" key="2">
    <source>
        <dbReference type="ARBA" id="ARBA00023002"/>
    </source>
</evidence>
<evidence type="ECO:0000256" key="1">
    <source>
        <dbReference type="ARBA" id="ARBA00006484"/>
    </source>
</evidence>
<evidence type="ECO:0000313" key="3">
    <source>
        <dbReference type="EMBL" id="ASJ23112.1"/>
    </source>
</evidence>
<reference evidence="4" key="1">
    <citation type="submission" date="2017-06" db="EMBL/GenBank/DDBJ databases">
        <title>Whole genome sequence of Laribacter hongkongensis LHGZ1.</title>
        <authorList>
            <person name="Chen D."/>
            <person name="Wu H."/>
            <person name="Chen J."/>
        </authorList>
    </citation>
    <scope>NUCLEOTIDE SEQUENCE [LARGE SCALE GENOMIC DNA]</scope>
    <source>
        <strain evidence="4">LHGZ1</strain>
    </source>
</reference>
<proteinExistence type="inferred from homology"/>
<dbReference type="AlphaFoldDB" id="A0A248LER4"/>
<dbReference type="Pfam" id="PF13561">
    <property type="entry name" value="adh_short_C2"/>
    <property type="match status" value="1"/>
</dbReference>
<accession>A0A248LER4</accession>
<dbReference type="NCBIfam" id="NF006598">
    <property type="entry name" value="PRK09135.1"/>
    <property type="match status" value="1"/>
</dbReference>
<name>A0A248LER4_9NEIS</name>
<dbReference type="PANTHER" id="PTHR43639">
    <property type="entry name" value="OXIDOREDUCTASE, SHORT-CHAIN DEHYDROGENASE/REDUCTASE FAMILY (AFU_ORTHOLOGUE AFUA_5G02870)"/>
    <property type="match status" value="1"/>
</dbReference>
<dbReference type="OrthoDB" id="9793499at2"/>
<keyword evidence="2" id="KW-0560">Oxidoreductase</keyword>
<organism evidence="3 4">
    <name type="scientific">Laribacter hongkongensis</name>
    <dbReference type="NCBI Taxonomy" id="168471"/>
    <lineage>
        <taxon>Bacteria</taxon>
        <taxon>Pseudomonadati</taxon>
        <taxon>Pseudomonadota</taxon>
        <taxon>Betaproteobacteria</taxon>
        <taxon>Neisseriales</taxon>
        <taxon>Aquaspirillaceae</taxon>
        <taxon>Laribacter</taxon>
    </lineage>
</organism>
<dbReference type="SUPFAM" id="SSF51735">
    <property type="entry name" value="NAD(P)-binding Rossmann-fold domains"/>
    <property type="match status" value="1"/>
</dbReference>
<sequence length="249" mass="26287">MTPSSTPVVLITGAARRIGAGIARHLHARGLNLMLHYRQSAAEASMLADDLNRLRPGSAATHQADLLDCGHLPALVDATLEQFGRLDYLVNNASSFFPTPVGRIDEASWTDLIGSNLKAPLWLAQAAAPHLQQANGAIVGIVDIHIDRPMPDHAVYSAAKAGHAAILRTLARDLAPQVRVNGVAPGANLWPENGSLFDTSSRQAIEASIPLGRIGTPDDIAVAVGFLLLDAHYITGHVLPVDGGRSIVL</sequence>
<dbReference type="Proteomes" id="UP000197424">
    <property type="component" value="Chromosome"/>
</dbReference>
<dbReference type="EMBL" id="CP022115">
    <property type="protein sequence ID" value="ASJ23112.1"/>
    <property type="molecule type" value="Genomic_DNA"/>
</dbReference>